<dbReference type="EMBL" id="CAJPDR010000151">
    <property type="protein sequence ID" value="CAF9921982.1"/>
    <property type="molecule type" value="Genomic_DNA"/>
</dbReference>
<feature type="domain" description="Myb-like DNA-binding" evidence="2">
    <location>
        <begin position="158"/>
        <end position="189"/>
    </location>
</feature>
<evidence type="ECO:0000313" key="3">
    <source>
        <dbReference type="EMBL" id="CAF9921982.1"/>
    </source>
</evidence>
<feature type="region of interest" description="Disordered" evidence="1">
    <location>
        <begin position="188"/>
        <end position="254"/>
    </location>
</feature>
<accession>A0A8H3IBI0</accession>
<dbReference type="AlphaFoldDB" id="A0A8H3IBI0"/>
<gene>
    <name evidence="3" type="ORF">ALECFALPRED_001988</name>
</gene>
<sequence>MSFAIASKRPTLVTHHHDSSEFQKPVVHKYLDVPGAVENTTEPSTEDTATEDTDTEDTALPATEDTALPSTEDTALPTTEDTALLTTEDTALTTTEDTATENITRSEVVVRFVKELKKMAPASNEEQFKFLISCIRHSNNGKASLHLFLTHFCDADCDQVDFDKVADECKIVTKGAAAKRYERMMKSNGIHQSQSGGSTVSSIRDTPVSSPRRKASPSAGSSNKKRKLDNFNETTSSFNTDDDEGLSNIKAESSTTVKVESIKAEPIKEEHTGQECTPDSTLSGGAMGFDGANDSTLFDEFLAFGGSSRQVNGSQAAFNGGFASMSMTPATGNGDGQRVNDSILITD</sequence>
<comment type="caution">
    <text evidence="3">The sequence shown here is derived from an EMBL/GenBank/DDBJ whole genome shotgun (WGS) entry which is preliminary data.</text>
</comment>
<dbReference type="Proteomes" id="UP000664203">
    <property type="component" value="Unassembled WGS sequence"/>
</dbReference>
<feature type="region of interest" description="Disordered" evidence="1">
    <location>
        <begin position="1"/>
        <end position="77"/>
    </location>
</feature>
<protein>
    <recommendedName>
        <fullName evidence="2">Myb-like DNA-binding domain-containing protein</fullName>
    </recommendedName>
</protein>
<name>A0A8H3IBI0_9LECA</name>
<evidence type="ECO:0000256" key="1">
    <source>
        <dbReference type="SAM" id="MobiDB-lite"/>
    </source>
</evidence>
<proteinExistence type="predicted"/>
<dbReference type="Pfam" id="PF22980">
    <property type="entry name" value="Myb_DNA-bind_8"/>
    <property type="match status" value="1"/>
</dbReference>
<feature type="compositionally biased region" description="Acidic residues" evidence="1">
    <location>
        <begin position="44"/>
        <end position="57"/>
    </location>
</feature>
<dbReference type="InterPro" id="IPR054505">
    <property type="entry name" value="Myb_DNA-bind_8"/>
</dbReference>
<feature type="compositionally biased region" description="Low complexity" evidence="1">
    <location>
        <begin position="58"/>
        <end position="77"/>
    </location>
</feature>
<organism evidence="3 4">
    <name type="scientific">Alectoria fallacina</name>
    <dbReference type="NCBI Taxonomy" id="1903189"/>
    <lineage>
        <taxon>Eukaryota</taxon>
        <taxon>Fungi</taxon>
        <taxon>Dikarya</taxon>
        <taxon>Ascomycota</taxon>
        <taxon>Pezizomycotina</taxon>
        <taxon>Lecanoromycetes</taxon>
        <taxon>OSLEUM clade</taxon>
        <taxon>Lecanoromycetidae</taxon>
        <taxon>Lecanorales</taxon>
        <taxon>Lecanorineae</taxon>
        <taxon>Parmeliaceae</taxon>
        <taxon>Alectoria</taxon>
    </lineage>
</organism>
<dbReference type="OrthoDB" id="5353914at2759"/>
<evidence type="ECO:0000313" key="4">
    <source>
        <dbReference type="Proteomes" id="UP000664203"/>
    </source>
</evidence>
<reference evidence="3" key="1">
    <citation type="submission" date="2021-03" db="EMBL/GenBank/DDBJ databases">
        <authorList>
            <person name="Tagirdzhanova G."/>
        </authorList>
    </citation>
    <scope>NUCLEOTIDE SEQUENCE</scope>
</reference>
<evidence type="ECO:0000259" key="2">
    <source>
        <dbReference type="Pfam" id="PF22980"/>
    </source>
</evidence>
<keyword evidence="4" id="KW-1185">Reference proteome</keyword>
<feature type="compositionally biased region" description="Polar residues" evidence="1">
    <location>
        <begin position="189"/>
        <end position="209"/>
    </location>
</feature>